<dbReference type="Proteomes" id="UP000502823">
    <property type="component" value="Unassembled WGS sequence"/>
</dbReference>
<evidence type="ECO:0000256" key="4">
    <source>
        <dbReference type="ARBA" id="ARBA00022576"/>
    </source>
</evidence>
<sequence>MPFVKELEQEFASDPKFNHEYLWFLGMDTFNKRAPEVILGKGSSALLEGRAFGAQTVSGTGALRMGAEFLVRHLHYNTVYLSAPTWDNHPLVFGYGGFKDIRSYRYWNPASKSVDFDGLLEDIGKAPENSVIVLQLAAHNPTGCDLTQEQWTEIANVMEKRNLFPFIDAAYQGVATGDLDRDAQPVRYLVQRGFELFVAQSFSKNMGLYGERVGCLTVVLGKGRAQDATNIISQLKLIARALYANPAKYGAEIVSRVLSDPALMEEWKKCLTEMVHRIRAMRTRLKEKLHLLGTPGNWDHITKQIGMFSYLGLTSCQMEYIRVTHHVHLGSASRINMSGLTYMNIDRVAGAIHDTVTRKYN</sequence>
<accession>A0A6L2Q0C0</accession>
<evidence type="ECO:0000259" key="8">
    <source>
        <dbReference type="Pfam" id="PF00155"/>
    </source>
</evidence>
<dbReference type="InterPro" id="IPR004838">
    <property type="entry name" value="NHTrfase_class1_PyrdxlP-BS"/>
</dbReference>
<dbReference type="PRINTS" id="PR00799">
    <property type="entry name" value="TRANSAMINASE"/>
</dbReference>
<evidence type="ECO:0000256" key="6">
    <source>
        <dbReference type="ARBA" id="ARBA00022898"/>
    </source>
</evidence>
<dbReference type="EMBL" id="BLKM01000688">
    <property type="protein sequence ID" value="GFG37320.1"/>
    <property type="molecule type" value="Genomic_DNA"/>
</dbReference>
<evidence type="ECO:0000256" key="2">
    <source>
        <dbReference type="ARBA" id="ARBA00007441"/>
    </source>
</evidence>
<dbReference type="CDD" id="cd00609">
    <property type="entry name" value="AAT_like"/>
    <property type="match status" value="1"/>
</dbReference>
<keyword evidence="6" id="KW-0663">Pyridoxal phosphate</keyword>
<gene>
    <name evidence="9" type="ORF">Cfor_03258</name>
</gene>
<dbReference type="SUPFAM" id="SSF53383">
    <property type="entry name" value="PLP-dependent transferases"/>
    <property type="match status" value="1"/>
</dbReference>
<keyword evidence="5 7" id="KW-0808">Transferase</keyword>
<evidence type="ECO:0000313" key="9">
    <source>
        <dbReference type="EMBL" id="GFG37320.1"/>
    </source>
</evidence>
<dbReference type="InterPro" id="IPR000796">
    <property type="entry name" value="Asp_trans"/>
</dbReference>
<evidence type="ECO:0000256" key="5">
    <source>
        <dbReference type="ARBA" id="ARBA00022679"/>
    </source>
</evidence>
<dbReference type="InterPro" id="IPR015422">
    <property type="entry name" value="PyrdxlP-dep_Trfase_small"/>
</dbReference>
<comment type="caution">
    <text evidence="9">The sequence shown here is derived from an EMBL/GenBank/DDBJ whole genome shotgun (WGS) entry which is preliminary data.</text>
</comment>
<dbReference type="GO" id="GO:0005829">
    <property type="term" value="C:cytosol"/>
    <property type="evidence" value="ECO:0007669"/>
    <property type="project" value="TreeGrafter"/>
</dbReference>
<comment type="subunit">
    <text evidence="3 7">Homodimer.</text>
</comment>
<dbReference type="InterPro" id="IPR004839">
    <property type="entry name" value="Aminotransferase_I/II_large"/>
</dbReference>
<reference evidence="10" key="1">
    <citation type="submission" date="2020-01" db="EMBL/GenBank/DDBJ databases">
        <title>Draft genome sequence of the Termite Coptotermes fromosanus.</title>
        <authorList>
            <person name="Itakura S."/>
            <person name="Yosikawa Y."/>
            <person name="Umezawa K."/>
        </authorList>
    </citation>
    <scope>NUCLEOTIDE SEQUENCE [LARGE SCALE GENOMIC DNA]</scope>
</reference>
<dbReference type="OrthoDB" id="6752799at2759"/>
<dbReference type="EC" id="2.6.1.1" evidence="7"/>
<evidence type="ECO:0000256" key="1">
    <source>
        <dbReference type="ARBA" id="ARBA00001933"/>
    </source>
</evidence>
<dbReference type="InterPro" id="IPR015421">
    <property type="entry name" value="PyrdxlP-dep_Trfase_major"/>
</dbReference>
<comment type="catalytic activity">
    <reaction evidence="7">
        <text>L-aspartate + 2-oxoglutarate = oxaloacetate + L-glutamate</text>
        <dbReference type="Rhea" id="RHEA:21824"/>
        <dbReference type="ChEBI" id="CHEBI:16452"/>
        <dbReference type="ChEBI" id="CHEBI:16810"/>
        <dbReference type="ChEBI" id="CHEBI:29985"/>
        <dbReference type="ChEBI" id="CHEBI:29991"/>
        <dbReference type="EC" id="2.6.1.1"/>
    </reaction>
</comment>
<proteinExistence type="inferred from homology"/>
<dbReference type="FunFam" id="3.40.640.10:FF:000066">
    <property type="entry name" value="Aspartate aminotransferase"/>
    <property type="match status" value="1"/>
</dbReference>
<dbReference type="PANTHER" id="PTHR11879">
    <property type="entry name" value="ASPARTATE AMINOTRANSFERASE"/>
    <property type="match status" value="1"/>
</dbReference>
<comment type="miscellaneous">
    <text evidence="7">In eukaryotes there are cytoplasmic, mitochondrial and chloroplastic isozymes.</text>
</comment>
<dbReference type="GO" id="GO:0030170">
    <property type="term" value="F:pyridoxal phosphate binding"/>
    <property type="evidence" value="ECO:0007669"/>
    <property type="project" value="InterPro"/>
</dbReference>
<dbReference type="GO" id="GO:0006532">
    <property type="term" value="P:aspartate biosynthetic process"/>
    <property type="evidence" value="ECO:0007669"/>
    <property type="project" value="TreeGrafter"/>
</dbReference>
<dbReference type="Gene3D" id="3.40.640.10">
    <property type="entry name" value="Type I PLP-dependent aspartate aminotransferase-like (Major domain)"/>
    <property type="match status" value="1"/>
</dbReference>
<protein>
    <recommendedName>
        <fullName evidence="7">Aspartate aminotransferase</fullName>
        <ecNumber evidence="7">2.6.1.1</ecNumber>
    </recommendedName>
</protein>
<dbReference type="PANTHER" id="PTHR11879:SF55">
    <property type="entry name" value="GLUTAMATE OXALOACETATE TRANSAMINASE 1, ISOFORM B"/>
    <property type="match status" value="1"/>
</dbReference>
<dbReference type="Gene3D" id="3.90.1150.10">
    <property type="entry name" value="Aspartate Aminotransferase, domain 1"/>
    <property type="match status" value="1"/>
</dbReference>
<evidence type="ECO:0000313" key="10">
    <source>
        <dbReference type="Proteomes" id="UP000502823"/>
    </source>
</evidence>
<keyword evidence="4 7" id="KW-0032">Aminotransferase</keyword>
<comment type="similarity">
    <text evidence="2">Belongs to the class-I pyridoxal-phosphate-dependent aminotransferase family.</text>
</comment>
<dbReference type="InterPro" id="IPR015424">
    <property type="entry name" value="PyrdxlP-dep_Trfase"/>
</dbReference>
<dbReference type="PROSITE" id="PS00105">
    <property type="entry name" value="AA_TRANSFER_CLASS_1"/>
    <property type="match status" value="1"/>
</dbReference>
<comment type="cofactor">
    <cofactor evidence="1">
        <name>pyridoxal 5'-phosphate</name>
        <dbReference type="ChEBI" id="CHEBI:597326"/>
    </cofactor>
</comment>
<name>A0A6L2Q0C0_COPFO</name>
<organism evidence="9 10">
    <name type="scientific">Coptotermes formosanus</name>
    <name type="common">Formosan subterranean termite</name>
    <dbReference type="NCBI Taxonomy" id="36987"/>
    <lineage>
        <taxon>Eukaryota</taxon>
        <taxon>Metazoa</taxon>
        <taxon>Ecdysozoa</taxon>
        <taxon>Arthropoda</taxon>
        <taxon>Hexapoda</taxon>
        <taxon>Insecta</taxon>
        <taxon>Pterygota</taxon>
        <taxon>Neoptera</taxon>
        <taxon>Polyneoptera</taxon>
        <taxon>Dictyoptera</taxon>
        <taxon>Blattodea</taxon>
        <taxon>Blattoidea</taxon>
        <taxon>Termitoidae</taxon>
        <taxon>Rhinotermitidae</taxon>
        <taxon>Coptotermes</taxon>
    </lineage>
</organism>
<evidence type="ECO:0000256" key="7">
    <source>
        <dbReference type="RuleBase" id="RU000480"/>
    </source>
</evidence>
<evidence type="ECO:0000256" key="3">
    <source>
        <dbReference type="ARBA" id="ARBA00011738"/>
    </source>
</evidence>
<feature type="domain" description="Aminotransferase class I/classII large" evidence="8">
    <location>
        <begin position="3"/>
        <end position="352"/>
    </location>
</feature>
<dbReference type="GO" id="GO:0004069">
    <property type="term" value="F:L-aspartate:2-oxoglutarate aminotransferase activity"/>
    <property type="evidence" value="ECO:0007669"/>
    <property type="project" value="UniProtKB-EC"/>
</dbReference>
<dbReference type="Pfam" id="PF00155">
    <property type="entry name" value="Aminotran_1_2"/>
    <property type="match status" value="1"/>
</dbReference>
<dbReference type="AlphaFoldDB" id="A0A6L2Q0C0"/>
<keyword evidence="10" id="KW-1185">Reference proteome</keyword>
<dbReference type="InParanoid" id="A0A6L2Q0C0"/>